<dbReference type="InterPro" id="IPR000246">
    <property type="entry name" value="Peptidase_T2"/>
</dbReference>
<dbReference type="GO" id="GO:0016787">
    <property type="term" value="F:hydrolase activity"/>
    <property type="evidence" value="ECO:0007669"/>
    <property type="project" value="InterPro"/>
</dbReference>
<sequence>MNRPSLSQCNNVDLEKHREPHIVALAIHGGAGGTTTPDMPPDLLAAYRARLRTVLTNTYSHNHISSLEAVCHAVSQLEDSPLFNAGKGAVFDLAGRTVCESSLMTTQPGFNSKTVAVTGVRRTKNPILLSKILLEKNKELGGHAFYSGKAAEKAGWKYGTEKVGKKYYWTKRRWNEHKRGLDKKLAELVRDEMETENEADEEEADLPAYSTTCLRTHSGARRAHEDQSIFDRYADFTDHLPQGTVGAVALDSNGHLSVATSTGGKTNKYPGRIGDTPSVGSGFWAESWSIQPNVHQHKRRIPSFFIRLVRQIFTAKSNMDSNPSTEMVQGIAISGTGDGDFFLRTNYASSIAHRIKYDNSTAFDEAIKATMSELVTAYGSEKGVGGAIILDRDGRAYFPLAASTMNRGLISKHTGYRAKVAIFDDDELT</sequence>
<dbReference type="OrthoDB" id="2262349at2759"/>
<dbReference type="PANTHER" id="PTHR10188">
    <property type="entry name" value="L-ASPARAGINASE"/>
    <property type="match status" value="1"/>
</dbReference>
<proteinExistence type="predicted"/>
<dbReference type="Pfam" id="PF01112">
    <property type="entry name" value="Asparaginase_2"/>
    <property type="match status" value="2"/>
</dbReference>
<feature type="active site" description="Nucleophile" evidence="1">
    <location>
        <position position="244"/>
    </location>
</feature>
<evidence type="ECO:0000256" key="1">
    <source>
        <dbReference type="PIRSR" id="PIRSR600246-1"/>
    </source>
</evidence>
<keyword evidence="6" id="KW-1185">Reference proteome</keyword>
<dbReference type="CDD" id="cd04701">
    <property type="entry name" value="Asparaginase_2"/>
    <property type="match status" value="1"/>
</dbReference>
<evidence type="ECO:0000256" key="4">
    <source>
        <dbReference type="SAM" id="Coils"/>
    </source>
</evidence>
<protein>
    <submittedName>
        <fullName evidence="5">Related to asparaginase 2</fullName>
    </submittedName>
</protein>
<dbReference type="AlphaFoldDB" id="A0A5C3ELW2"/>
<evidence type="ECO:0000313" key="5">
    <source>
        <dbReference type="EMBL" id="SPO30219.1"/>
    </source>
</evidence>
<keyword evidence="4" id="KW-0175">Coiled coil</keyword>
<feature type="binding site" evidence="2">
    <location>
        <begin position="336"/>
        <end position="339"/>
    </location>
    <ligand>
        <name>substrate</name>
    </ligand>
</feature>
<dbReference type="PANTHER" id="PTHR10188:SF43">
    <property type="entry name" value="ASPARAGINASE (EUROFUNG)"/>
    <property type="match status" value="1"/>
</dbReference>
<feature type="coiled-coil region" evidence="4">
    <location>
        <begin position="178"/>
        <end position="205"/>
    </location>
</feature>
<feature type="site" description="Cleavage; by autolysis" evidence="3">
    <location>
        <begin position="243"/>
        <end position="244"/>
    </location>
</feature>
<dbReference type="Proteomes" id="UP000324022">
    <property type="component" value="Unassembled WGS sequence"/>
</dbReference>
<dbReference type="EMBL" id="OOIN01000032">
    <property type="protein sequence ID" value="SPO30219.1"/>
    <property type="molecule type" value="Genomic_DNA"/>
</dbReference>
<accession>A0A5C3ELW2</accession>
<gene>
    <name evidence="5" type="ORF">UTRI_05683</name>
</gene>
<name>A0A5C3ELW2_9BASI</name>
<evidence type="ECO:0000313" key="6">
    <source>
        <dbReference type="Proteomes" id="UP000324022"/>
    </source>
</evidence>
<feature type="binding site" evidence="2">
    <location>
        <begin position="272"/>
        <end position="275"/>
    </location>
    <ligand>
        <name>substrate</name>
    </ligand>
</feature>
<evidence type="ECO:0000256" key="3">
    <source>
        <dbReference type="PIRSR" id="PIRSR600246-3"/>
    </source>
</evidence>
<dbReference type="SUPFAM" id="SSF56235">
    <property type="entry name" value="N-terminal nucleophile aminohydrolases (Ntn hydrolases)"/>
    <property type="match status" value="1"/>
</dbReference>
<dbReference type="InterPro" id="IPR029055">
    <property type="entry name" value="Ntn_hydrolases_N"/>
</dbReference>
<reference evidence="5 6" key="1">
    <citation type="submission" date="2018-03" db="EMBL/GenBank/DDBJ databases">
        <authorList>
            <person name="Guldener U."/>
        </authorList>
    </citation>
    <scope>NUCLEOTIDE SEQUENCE [LARGE SCALE GENOMIC DNA]</scope>
    <source>
        <strain evidence="5 6">NBRC100155</strain>
    </source>
</reference>
<dbReference type="Gene3D" id="3.60.20.30">
    <property type="entry name" value="(Glycosyl)asparaginase"/>
    <property type="match status" value="1"/>
</dbReference>
<evidence type="ECO:0000256" key="2">
    <source>
        <dbReference type="PIRSR" id="PIRSR600246-2"/>
    </source>
</evidence>
<dbReference type="GO" id="GO:0005737">
    <property type="term" value="C:cytoplasm"/>
    <property type="evidence" value="ECO:0007669"/>
    <property type="project" value="TreeGrafter"/>
</dbReference>
<organism evidence="5 6">
    <name type="scientific">Ustilago trichophora</name>
    <dbReference type="NCBI Taxonomy" id="86804"/>
    <lineage>
        <taxon>Eukaryota</taxon>
        <taxon>Fungi</taxon>
        <taxon>Dikarya</taxon>
        <taxon>Basidiomycota</taxon>
        <taxon>Ustilaginomycotina</taxon>
        <taxon>Ustilaginomycetes</taxon>
        <taxon>Ustilaginales</taxon>
        <taxon>Ustilaginaceae</taxon>
        <taxon>Ustilago</taxon>
    </lineage>
</organism>